<accession>A0A165IQ67</accession>
<dbReference type="OMA" id="NWVDFFP"/>
<dbReference type="InterPro" id="IPR016461">
    <property type="entry name" value="COMT-like"/>
</dbReference>
<name>A0A165IQ67_XYLHT</name>
<dbReference type="Pfam" id="PF00891">
    <property type="entry name" value="Methyltransf_2"/>
    <property type="match status" value="1"/>
</dbReference>
<feature type="domain" description="O-methyltransferase C-terminal" evidence="4">
    <location>
        <begin position="212"/>
        <end position="394"/>
    </location>
</feature>
<proteinExistence type="predicted"/>
<organism evidence="6 7">
    <name type="scientific">Xylona heveae (strain CBS 132557 / TC161)</name>
    <dbReference type="NCBI Taxonomy" id="1328760"/>
    <lineage>
        <taxon>Eukaryota</taxon>
        <taxon>Fungi</taxon>
        <taxon>Dikarya</taxon>
        <taxon>Ascomycota</taxon>
        <taxon>Pezizomycotina</taxon>
        <taxon>Xylonomycetes</taxon>
        <taxon>Xylonales</taxon>
        <taxon>Xylonaceae</taxon>
        <taxon>Xylona</taxon>
    </lineage>
</organism>
<dbReference type="Pfam" id="PF08100">
    <property type="entry name" value="Dimerisation"/>
    <property type="match status" value="1"/>
</dbReference>
<dbReference type="OrthoDB" id="1606438at2759"/>
<evidence type="ECO:0000256" key="1">
    <source>
        <dbReference type="ARBA" id="ARBA00022603"/>
    </source>
</evidence>
<dbReference type="EMBL" id="KV407455">
    <property type="protein sequence ID" value="KZF25222.1"/>
    <property type="molecule type" value="Genomic_DNA"/>
</dbReference>
<dbReference type="RefSeq" id="XP_018190777.1">
    <property type="nucleotide sequence ID" value="XM_018334100.1"/>
</dbReference>
<dbReference type="Proteomes" id="UP000076632">
    <property type="component" value="Unassembled WGS sequence"/>
</dbReference>
<dbReference type="InParanoid" id="A0A165IQ67"/>
<evidence type="ECO:0000256" key="2">
    <source>
        <dbReference type="ARBA" id="ARBA00022679"/>
    </source>
</evidence>
<evidence type="ECO:0000313" key="6">
    <source>
        <dbReference type="EMBL" id="KZF25222.1"/>
    </source>
</evidence>
<evidence type="ECO:0000259" key="5">
    <source>
        <dbReference type="Pfam" id="PF08100"/>
    </source>
</evidence>
<dbReference type="GeneID" id="28899237"/>
<dbReference type="InterPro" id="IPR001077">
    <property type="entry name" value="COMT_C"/>
</dbReference>
<dbReference type="GO" id="GO:0046983">
    <property type="term" value="F:protein dimerization activity"/>
    <property type="evidence" value="ECO:0007669"/>
    <property type="project" value="InterPro"/>
</dbReference>
<evidence type="ECO:0000313" key="7">
    <source>
        <dbReference type="Proteomes" id="UP000076632"/>
    </source>
</evidence>
<dbReference type="Gene3D" id="1.10.10.10">
    <property type="entry name" value="Winged helix-like DNA-binding domain superfamily/Winged helix DNA-binding domain"/>
    <property type="match status" value="1"/>
</dbReference>
<keyword evidence="7" id="KW-1185">Reference proteome</keyword>
<dbReference type="PANTHER" id="PTHR43712">
    <property type="entry name" value="PUTATIVE (AFU_ORTHOLOGUE AFUA_4G14580)-RELATED"/>
    <property type="match status" value="1"/>
</dbReference>
<sequence>MTYQNLDATIGRLLASAKDAAALLEEPLAKETESVLTLDKDEIRASGPLNKKIEETIQILDKVQKKLTPPHLTLMDDCFDIIAFTNSKVLLCAAEYKIADIVNEKPLTTAEIAEEAHLHADAVVQLMRYLLNMGYFNYDTATGRYSNNMVSNLLRRDHWAQWHNWITFYPDEYYDLIKYLPEQVKADEKRTAAELYYKTDKPIYQYLAETGRTARFHKAIGTASIAEAPGLLADYPWQELGKETLCDVGAGAGDFVWSYLHRFPQATAAAFELPQTVELIQKRFDAAEPTVSTRLVGVHGGDFFQVDVPSHPAYLLKWVLHNWSDDECVMLLQKLRRALVEKPGVSRVLVMEAVLVEGRMGRMGRYGDIRMLTRCKTKERTLDDYALLAQRSGWKIHSLIFPRGCLTHIMDLRPMAES</sequence>
<protein>
    <submittedName>
        <fullName evidence="6">Putative O-methyltransferase glim-like protein</fullName>
    </submittedName>
</protein>
<dbReference type="Gene3D" id="3.40.50.150">
    <property type="entry name" value="Vaccinia Virus protein VP39"/>
    <property type="match status" value="1"/>
</dbReference>
<keyword evidence="1 6" id="KW-0489">Methyltransferase</keyword>
<dbReference type="InterPro" id="IPR036388">
    <property type="entry name" value="WH-like_DNA-bd_sf"/>
</dbReference>
<dbReference type="SUPFAM" id="SSF46785">
    <property type="entry name" value="Winged helix' DNA-binding domain"/>
    <property type="match status" value="1"/>
</dbReference>
<dbReference type="PROSITE" id="PS51683">
    <property type="entry name" value="SAM_OMT_II"/>
    <property type="match status" value="1"/>
</dbReference>
<dbReference type="PANTHER" id="PTHR43712:SF2">
    <property type="entry name" value="O-METHYLTRANSFERASE CICE"/>
    <property type="match status" value="1"/>
</dbReference>
<dbReference type="GO" id="GO:0032259">
    <property type="term" value="P:methylation"/>
    <property type="evidence" value="ECO:0007669"/>
    <property type="project" value="UniProtKB-KW"/>
</dbReference>
<keyword evidence="2 6" id="KW-0808">Transferase</keyword>
<dbReference type="InterPro" id="IPR029063">
    <property type="entry name" value="SAM-dependent_MTases_sf"/>
</dbReference>
<gene>
    <name evidence="6" type="ORF">L228DRAFT_258677</name>
</gene>
<dbReference type="InterPro" id="IPR036390">
    <property type="entry name" value="WH_DNA-bd_sf"/>
</dbReference>
<evidence type="ECO:0000256" key="3">
    <source>
        <dbReference type="ARBA" id="ARBA00022691"/>
    </source>
</evidence>
<evidence type="ECO:0000259" key="4">
    <source>
        <dbReference type="Pfam" id="PF00891"/>
    </source>
</evidence>
<dbReference type="InterPro" id="IPR012967">
    <property type="entry name" value="COMT_dimerisation"/>
</dbReference>
<keyword evidence="3" id="KW-0949">S-adenosyl-L-methionine</keyword>
<dbReference type="AlphaFoldDB" id="A0A165IQ67"/>
<feature type="domain" description="O-methyltransferase dimerisation" evidence="5">
    <location>
        <begin position="83"/>
        <end position="154"/>
    </location>
</feature>
<dbReference type="GO" id="GO:0008171">
    <property type="term" value="F:O-methyltransferase activity"/>
    <property type="evidence" value="ECO:0007669"/>
    <property type="project" value="InterPro"/>
</dbReference>
<dbReference type="SUPFAM" id="SSF53335">
    <property type="entry name" value="S-adenosyl-L-methionine-dependent methyltransferases"/>
    <property type="match status" value="1"/>
</dbReference>
<dbReference type="STRING" id="1328760.A0A165IQ67"/>
<reference evidence="6 7" key="1">
    <citation type="journal article" date="2016" name="Fungal Biol.">
        <title>The genome of Xylona heveae provides a window into fungal endophytism.</title>
        <authorList>
            <person name="Gazis R."/>
            <person name="Kuo A."/>
            <person name="Riley R."/>
            <person name="LaButti K."/>
            <person name="Lipzen A."/>
            <person name="Lin J."/>
            <person name="Amirebrahimi M."/>
            <person name="Hesse C.N."/>
            <person name="Spatafora J.W."/>
            <person name="Henrissat B."/>
            <person name="Hainaut M."/>
            <person name="Grigoriev I.V."/>
            <person name="Hibbett D.S."/>
        </authorList>
    </citation>
    <scope>NUCLEOTIDE SEQUENCE [LARGE SCALE GENOMIC DNA]</scope>
    <source>
        <strain evidence="6 7">TC161</strain>
    </source>
</reference>